<feature type="transmembrane region" description="Helical" evidence="8">
    <location>
        <begin position="50"/>
        <end position="73"/>
    </location>
</feature>
<dbReference type="PROSITE" id="PS01348">
    <property type="entry name" value="MRAY_2"/>
    <property type="match status" value="1"/>
</dbReference>
<evidence type="ECO:0000256" key="8">
    <source>
        <dbReference type="SAM" id="Phobius"/>
    </source>
</evidence>
<comment type="caution">
    <text evidence="9">The sequence shown here is derived from an EMBL/GenBank/DDBJ whole genome shotgun (WGS) entry which is preliminary data.</text>
</comment>
<dbReference type="GO" id="GO:0071555">
    <property type="term" value="P:cell wall organization"/>
    <property type="evidence" value="ECO:0007669"/>
    <property type="project" value="TreeGrafter"/>
</dbReference>
<comment type="subcellular location">
    <subcellularLocation>
        <location evidence="1">Cell membrane</location>
        <topology evidence="1">Multi-pass membrane protein</topology>
    </subcellularLocation>
</comment>
<dbReference type="GO" id="GO:0046872">
    <property type="term" value="F:metal ion binding"/>
    <property type="evidence" value="ECO:0007669"/>
    <property type="project" value="UniProtKB-KW"/>
</dbReference>
<evidence type="ECO:0000256" key="3">
    <source>
        <dbReference type="ARBA" id="ARBA00022679"/>
    </source>
</evidence>
<name>A0A7W5XY70_9BACT</name>
<gene>
    <name evidence="9" type="ORF">FHS60_001408</name>
</gene>
<feature type="transmembrane region" description="Helical" evidence="8">
    <location>
        <begin position="114"/>
        <end position="131"/>
    </location>
</feature>
<dbReference type="AlphaFoldDB" id="A0A7W5XY70"/>
<keyword evidence="3 9" id="KW-0808">Transferase</keyword>
<comment type="cofactor">
    <cofactor evidence="7">
        <name>Mg(2+)</name>
        <dbReference type="ChEBI" id="CHEBI:18420"/>
    </cofactor>
</comment>
<accession>A0A7W5XY70</accession>
<keyword evidence="7" id="KW-0479">Metal-binding</keyword>
<keyword evidence="2" id="KW-1003">Cell membrane</keyword>
<organism evidence="9 10">
    <name type="scientific">Alloprevotella rava</name>
    <dbReference type="NCBI Taxonomy" id="671218"/>
    <lineage>
        <taxon>Bacteria</taxon>
        <taxon>Pseudomonadati</taxon>
        <taxon>Bacteroidota</taxon>
        <taxon>Bacteroidia</taxon>
        <taxon>Bacteroidales</taxon>
        <taxon>Prevotellaceae</taxon>
        <taxon>Alloprevotella</taxon>
    </lineage>
</organism>
<dbReference type="InterPro" id="IPR000715">
    <property type="entry name" value="Glycosyl_transferase_4"/>
</dbReference>
<dbReference type="GO" id="GO:0016780">
    <property type="term" value="F:phosphotransferase activity, for other substituted phosphate groups"/>
    <property type="evidence" value="ECO:0007669"/>
    <property type="project" value="InterPro"/>
</dbReference>
<keyword evidence="7" id="KW-0460">Magnesium</keyword>
<protein>
    <submittedName>
        <fullName evidence="9">UDP-N-acetylmuramyl pentapeptide phosphotransferase/UDP-N-acetylglucosamine-1-phosphate transferase</fullName>
    </submittedName>
</protein>
<dbReference type="Proteomes" id="UP000541425">
    <property type="component" value="Unassembled WGS sequence"/>
</dbReference>
<evidence type="ECO:0000256" key="2">
    <source>
        <dbReference type="ARBA" id="ARBA00022475"/>
    </source>
</evidence>
<evidence type="ECO:0000256" key="1">
    <source>
        <dbReference type="ARBA" id="ARBA00004651"/>
    </source>
</evidence>
<dbReference type="PANTHER" id="PTHR22926:SF3">
    <property type="entry name" value="UNDECAPRENYL-PHOSPHATE ALPHA-N-ACETYLGLUCOSAMINYL 1-PHOSPHATE TRANSFERASE"/>
    <property type="match status" value="1"/>
</dbReference>
<keyword evidence="4 8" id="KW-0812">Transmembrane</keyword>
<dbReference type="EMBL" id="JACICA010000006">
    <property type="protein sequence ID" value="MBB3702935.1"/>
    <property type="molecule type" value="Genomic_DNA"/>
</dbReference>
<dbReference type="GO" id="GO:0005886">
    <property type="term" value="C:plasma membrane"/>
    <property type="evidence" value="ECO:0007669"/>
    <property type="project" value="UniProtKB-SubCell"/>
</dbReference>
<sequence length="380" mass="42423">MIFLYNFLAFFFSAAMATLMIREILRIAYKRKLFDLIDGRKVHTVQVPRLGGVAFTPSIIMSISLLSVIASMFGISPFFVVDGRTVAYCLFATLLIYSEGMADDLLGLRYQVKFLFQFICAIVLVLSRTYFTSLHGLLGIYEIPPAIGYPLAVVFIVGIINAMNLIDGIDGLASGLSMIALTFFGIFATCYGYAAFSITAFATLGVVVPFFYYNVFGRAETEHKIFMGDCGSQTIGLILGMLSVRFCMLGHAQEVLHLPNTLIVVFSLLLVPCFDVIRVMVGRMRHGKSPFHPDKTHIHHKFLALGFTHRRTMVTILLIAMGYVILTLSLSRILNINIVVLIDVLVWTAMHFYLNRRMGPPPPYPSPKGEGSEYSCRRQC</sequence>
<keyword evidence="5 8" id="KW-1133">Transmembrane helix</keyword>
<dbReference type="GO" id="GO:0044038">
    <property type="term" value="P:cell wall macromolecule biosynthetic process"/>
    <property type="evidence" value="ECO:0007669"/>
    <property type="project" value="TreeGrafter"/>
</dbReference>
<dbReference type="CDD" id="cd06853">
    <property type="entry name" value="GT_WecA_like"/>
    <property type="match status" value="1"/>
</dbReference>
<dbReference type="InterPro" id="IPR018480">
    <property type="entry name" value="PNAcMuramoyl-5peptid_Trfase_CS"/>
</dbReference>
<evidence type="ECO:0000256" key="7">
    <source>
        <dbReference type="PIRSR" id="PIRSR600715-1"/>
    </source>
</evidence>
<feature type="binding site" evidence="7">
    <location>
        <position position="164"/>
    </location>
    <ligand>
        <name>Mg(2+)</name>
        <dbReference type="ChEBI" id="CHEBI:18420"/>
    </ligand>
</feature>
<feature type="transmembrane region" description="Helical" evidence="8">
    <location>
        <begin position="302"/>
        <end position="326"/>
    </location>
</feature>
<evidence type="ECO:0000313" key="10">
    <source>
        <dbReference type="Proteomes" id="UP000541425"/>
    </source>
</evidence>
<evidence type="ECO:0000256" key="5">
    <source>
        <dbReference type="ARBA" id="ARBA00022989"/>
    </source>
</evidence>
<proteinExistence type="predicted"/>
<evidence type="ECO:0000313" key="9">
    <source>
        <dbReference type="EMBL" id="MBB3702935.1"/>
    </source>
</evidence>
<feature type="transmembrane region" description="Helical" evidence="8">
    <location>
        <begin position="6"/>
        <end position="29"/>
    </location>
</feature>
<feature type="transmembrane region" description="Helical" evidence="8">
    <location>
        <begin position="143"/>
        <end position="162"/>
    </location>
</feature>
<reference evidence="9 10" key="1">
    <citation type="submission" date="2020-08" db="EMBL/GenBank/DDBJ databases">
        <title>Genomic Encyclopedia of Type Strains, Phase IV (KMG-IV): sequencing the most valuable type-strain genomes for metagenomic binning, comparative biology and taxonomic classification.</title>
        <authorList>
            <person name="Goeker M."/>
        </authorList>
    </citation>
    <scope>NUCLEOTIDE SEQUENCE [LARGE SCALE GENOMIC DNA]</scope>
    <source>
        <strain evidence="9 10">DSM 22548</strain>
    </source>
</reference>
<dbReference type="GO" id="GO:0009103">
    <property type="term" value="P:lipopolysaccharide biosynthetic process"/>
    <property type="evidence" value="ECO:0007669"/>
    <property type="project" value="TreeGrafter"/>
</dbReference>
<feature type="transmembrane region" description="Helical" evidence="8">
    <location>
        <begin position="169"/>
        <end position="187"/>
    </location>
</feature>
<feature type="transmembrane region" description="Helical" evidence="8">
    <location>
        <begin position="332"/>
        <end position="354"/>
    </location>
</feature>
<evidence type="ECO:0000256" key="4">
    <source>
        <dbReference type="ARBA" id="ARBA00022692"/>
    </source>
</evidence>
<dbReference type="PANTHER" id="PTHR22926">
    <property type="entry name" value="PHOSPHO-N-ACETYLMURAMOYL-PENTAPEPTIDE-TRANSFERASE"/>
    <property type="match status" value="1"/>
</dbReference>
<feature type="binding site" evidence="7">
    <location>
        <position position="229"/>
    </location>
    <ligand>
        <name>Mg(2+)</name>
        <dbReference type="ChEBI" id="CHEBI:18420"/>
    </ligand>
</feature>
<feature type="transmembrane region" description="Helical" evidence="8">
    <location>
        <begin position="193"/>
        <end position="213"/>
    </location>
</feature>
<feature type="transmembrane region" description="Helical" evidence="8">
    <location>
        <begin position="258"/>
        <end position="281"/>
    </location>
</feature>
<evidence type="ECO:0000256" key="6">
    <source>
        <dbReference type="ARBA" id="ARBA00023136"/>
    </source>
</evidence>
<keyword evidence="6 8" id="KW-0472">Membrane</keyword>
<dbReference type="Pfam" id="PF00953">
    <property type="entry name" value="Glycos_transf_4"/>
    <property type="match status" value="1"/>
</dbReference>
<dbReference type="RefSeq" id="WP_183696722.1">
    <property type="nucleotide sequence ID" value="NZ_JACICA010000006.1"/>
</dbReference>